<organism evidence="2 3">
    <name type="scientific">Mugilogobius chulae</name>
    <name type="common">yellowstripe goby</name>
    <dbReference type="NCBI Taxonomy" id="88201"/>
    <lineage>
        <taxon>Eukaryota</taxon>
        <taxon>Metazoa</taxon>
        <taxon>Chordata</taxon>
        <taxon>Craniata</taxon>
        <taxon>Vertebrata</taxon>
        <taxon>Euteleostomi</taxon>
        <taxon>Actinopterygii</taxon>
        <taxon>Neopterygii</taxon>
        <taxon>Teleostei</taxon>
        <taxon>Neoteleostei</taxon>
        <taxon>Acanthomorphata</taxon>
        <taxon>Gobiaria</taxon>
        <taxon>Gobiiformes</taxon>
        <taxon>Gobioidei</taxon>
        <taxon>Gobiidae</taxon>
        <taxon>Gobionellinae</taxon>
        <taxon>Mugilogobius</taxon>
    </lineage>
</organism>
<keyword evidence="1" id="KW-0472">Membrane</keyword>
<keyword evidence="1" id="KW-1133">Transmembrane helix</keyword>
<feature type="transmembrane region" description="Helical" evidence="1">
    <location>
        <begin position="6"/>
        <end position="24"/>
    </location>
</feature>
<accession>A0AAW0N064</accession>
<evidence type="ECO:0000313" key="2">
    <source>
        <dbReference type="EMBL" id="KAK7886163.1"/>
    </source>
</evidence>
<proteinExistence type="predicted"/>
<evidence type="ECO:0000313" key="3">
    <source>
        <dbReference type="Proteomes" id="UP001460270"/>
    </source>
</evidence>
<keyword evidence="1" id="KW-0812">Transmembrane</keyword>
<evidence type="ECO:0008006" key="4">
    <source>
        <dbReference type="Google" id="ProtNLM"/>
    </source>
</evidence>
<keyword evidence="3" id="KW-1185">Reference proteome</keyword>
<comment type="caution">
    <text evidence="2">The sequence shown here is derived from an EMBL/GenBank/DDBJ whole genome shotgun (WGS) entry which is preliminary data.</text>
</comment>
<sequence>MALSSMVLIPGYVIYIFCTTKGSIKTRWRMMTTAARLRNHQGMLIRHTQEAPVKLLCNCARSGRSNHSTNIFQKHAIGSF</sequence>
<name>A0AAW0N064_9GOBI</name>
<protein>
    <recommendedName>
        <fullName evidence="4">Secreted protein</fullName>
    </recommendedName>
</protein>
<dbReference type="AlphaFoldDB" id="A0AAW0N064"/>
<reference evidence="3" key="1">
    <citation type="submission" date="2024-04" db="EMBL/GenBank/DDBJ databases">
        <title>Salinicola lusitanus LLJ914,a marine bacterium isolated from the Okinawa Trough.</title>
        <authorList>
            <person name="Li J."/>
        </authorList>
    </citation>
    <scope>NUCLEOTIDE SEQUENCE [LARGE SCALE GENOMIC DNA]</scope>
</reference>
<evidence type="ECO:0000256" key="1">
    <source>
        <dbReference type="SAM" id="Phobius"/>
    </source>
</evidence>
<dbReference type="EMBL" id="JBBPFD010000019">
    <property type="protein sequence ID" value="KAK7886163.1"/>
    <property type="molecule type" value="Genomic_DNA"/>
</dbReference>
<gene>
    <name evidence="2" type="ORF">WMY93_025784</name>
</gene>
<dbReference type="Proteomes" id="UP001460270">
    <property type="component" value="Unassembled WGS sequence"/>
</dbReference>